<proteinExistence type="predicted"/>
<evidence type="ECO:0008006" key="3">
    <source>
        <dbReference type="Google" id="ProtNLM"/>
    </source>
</evidence>
<accession>A0A380TFJ3</accession>
<dbReference type="InterPro" id="IPR005498">
    <property type="entry name" value="T4SS_VirB10/TraB/TrbI"/>
</dbReference>
<feature type="region of interest" description="Disordered" evidence="1">
    <location>
        <begin position="347"/>
        <end position="374"/>
    </location>
</feature>
<reference evidence="2" key="1">
    <citation type="submission" date="2018-07" db="EMBL/GenBank/DDBJ databases">
        <authorList>
            <person name="Quirk P.G."/>
            <person name="Krulwich T.A."/>
        </authorList>
    </citation>
    <scope>NUCLEOTIDE SEQUENCE</scope>
</reference>
<protein>
    <recommendedName>
        <fullName evidence="3">TrbI/VirB10 family protein</fullName>
    </recommendedName>
</protein>
<evidence type="ECO:0000256" key="1">
    <source>
        <dbReference type="SAM" id="MobiDB-lite"/>
    </source>
</evidence>
<name>A0A380TFJ3_9ZZZZ</name>
<dbReference type="EMBL" id="UIDG01000334">
    <property type="protein sequence ID" value="SUS07242.1"/>
    <property type="molecule type" value="Genomic_DNA"/>
</dbReference>
<evidence type="ECO:0000313" key="2">
    <source>
        <dbReference type="EMBL" id="SUS07242.1"/>
    </source>
</evidence>
<feature type="compositionally biased region" description="Pro residues" evidence="1">
    <location>
        <begin position="355"/>
        <end position="374"/>
    </location>
</feature>
<gene>
    <name evidence="2" type="ORF">DF3PB_40039</name>
</gene>
<sequence>MNPRNIGNFFKSKFGLFIVFVVVLFSGLAIYGRQQSQEREAAKLAAQSTKKVELGQVRVPLDQGLESGLPQQARPQVVAQSGEPTTAGGIVPFRPAAPVATGAAGQKPHTATPAAEPKPRKIRYASLLASYEAPPARPERAVSPPPEKFMPFGTLLKCKLVNTIDSANLETPVIAVLLEDVWQNGKKVIPANTLVHGTARAGRLRDRVNASGTWRFVWQDGRELAFNGVALDREYEHDIDGYGITDGSGGIKGRLMATDDLQELKVLASAALSGFARGTQDRTQTALGTTITGSVSNGVREGVGDVFDLYARRTLKDIEENGYFVRVAAGKEFYVYVLESVDPQKASVAGVKSPQPAPPEPVAPRPAPQHPSQG</sequence>
<dbReference type="AlphaFoldDB" id="A0A380TFJ3"/>
<organism evidence="2">
    <name type="scientific">metagenome</name>
    <dbReference type="NCBI Taxonomy" id="256318"/>
    <lineage>
        <taxon>unclassified sequences</taxon>
        <taxon>metagenomes</taxon>
    </lineage>
</organism>
<dbReference type="Pfam" id="PF03743">
    <property type="entry name" value="TrbI"/>
    <property type="match status" value="1"/>
</dbReference>